<sequence length="79" mass="9110">MQQCGGWLRRKRRRKRRKKRRRNDEEEEERGRPGWEGTGFASCMSIDSEAGEKRATMDGGGGGEQEWRRRDGWTGGVGP</sequence>
<dbReference type="Proteomes" id="UP000324222">
    <property type="component" value="Unassembled WGS sequence"/>
</dbReference>
<evidence type="ECO:0000256" key="1">
    <source>
        <dbReference type="SAM" id="MobiDB-lite"/>
    </source>
</evidence>
<comment type="caution">
    <text evidence="2">The sequence shown here is derived from an EMBL/GenBank/DDBJ whole genome shotgun (WGS) entry which is preliminary data.</text>
</comment>
<protein>
    <submittedName>
        <fullName evidence="2">Uncharacterized protein</fullName>
    </submittedName>
</protein>
<name>A0A5B7IB25_PORTR</name>
<feature type="region of interest" description="Disordered" evidence="1">
    <location>
        <begin position="1"/>
        <end position="79"/>
    </location>
</feature>
<dbReference type="AlphaFoldDB" id="A0A5B7IB25"/>
<keyword evidence="3" id="KW-1185">Reference proteome</keyword>
<accession>A0A5B7IB25</accession>
<gene>
    <name evidence="2" type="ORF">E2C01_072563</name>
</gene>
<dbReference type="EMBL" id="VSRR010047566">
    <property type="protein sequence ID" value="MPC78088.1"/>
    <property type="molecule type" value="Genomic_DNA"/>
</dbReference>
<evidence type="ECO:0000313" key="2">
    <source>
        <dbReference type="EMBL" id="MPC78088.1"/>
    </source>
</evidence>
<evidence type="ECO:0000313" key="3">
    <source>
        <dbReference type="Proteomes" id="UP000324222"/>
    </source>
</evidence>
<proteinExistence type="predicted"/>
<feature type="compositionally biased region" description="Basic residues" evidence="1">
    <location>
        <begin position="8"/>
        <end position="21"/>
    </location>
</feature>
<organism evidence="2 3">
    <name type="scientific">Portunus trituberculatus</name>
    <name type="common">Swimming crab</name>
    <name type="synonym">Neptunus trituberculatus</name>
    <dbReference type="NCBI Taxonomy" id="210409"/>
    <lineage>
        <taxon>Eukaryota</taxon>
        <taxon>Metazoa</taxon>
        <taxon>Ecdysozoa</taxon>
        <taxon>Arthropoda</taxon>
        <taxon>Crustacea</taxon>
        <taxon>Multicrustacea</taxon>
        <taxon>Malacostraca</taxon>
        <taxon>Eumalacostraca</taxon>
        <taxon>Eucarida</taxon>
        <taxon>Decapoda</taxon>
        <taxon>Pleocyemata</taxon>
        <taxon>Brachyura</taxon>
        <taxon>Eubrachyura</taxon>
        <taxon>Portunoidea</taxon>
        <taxon>Portunidae</taxon>
        <taxon>Portuninae</taxon>
        <taxon>Portunus</taxon>
    </lineage>
</organism>
<reference evidence="2 3" key="1">
    <citation type="submission" date="2019-05" db="EMBL/GenBank/DDBJ databases">
        <title>Another draft genome of Portunus trituberculatus and its Hox gene families provides insights of decapod evolution.</title>
        <authorList>
            <person name="Jeong J.-H."/>
            <person name="Song I."/>
            <person name="Kim S."/>
            <person name="Choi T."/>
            <person name="Kim D."/>
            <person name="Ryu S."/>
            <person name="Kim W."/>
        </authorList>
    </citation>
    <scope>NUCLEOTIDE SEQUENCE [LARGE SCALE GENOMIC DNA]</scope>
    <source>
        <tissue evidence="2">Muscle</tissue>
    </source>
</reference>